<dbReference type="EMBL" id="OU899034">
    <property type="protein sequence ID" value="CAH1715405.1"/>
    <property type="molecule type" value="Genomic_DNA"/>
</dbReference>
<organism evidence="2 3">
    <name type="scientific">Aphis gossypii</name>
    <name type="common">Cotton aphid</name>
    <dbReference type="NCBI Taxonomy" id="80765"/>
    <lineage>
        <taxon>Eukaryota</taxon>
        <taxon>Metazoa</taxon>
        <taxon>Ecdysozoa</taxon>
        <taxon>Arthropoda</taxon>
        <taxon>Hexapoda</taxon>
        <taxon>Insecta</taxon>
        <taxon>Pterygota</taxon>
        <taxon>Neoptera</taxon>
        <taxon>Paraneoptera</taxon>
        <taxon>Hemiptera</taxon>
        <taxon>Sternorrhyncha</taxon>
        <taxon>Aphidomorpha</taxon>
        <taxon>Aphidoidea</taxon>
        <taxon>Aphididae</taxon>
        <taxon>Aphidini</taxon>
        <taxon>Aphis</taxon>
        <taxon>Aphis</taxon>
    </lineage>
</organism>
<keyword evidence="1" id="KW-0175">Coiled coil</keyword>
<evidence type="ECO:0000313" key="3">
    <source>
        <dbReference type="Proteomes" id="UP001154329"/>
    </source>
</evidence>
<gene>
    <name evidence="2" type="ORF">APHIGO_LOCUS3165</name>
</gene>
<dbReference type="SUPFAM" id="SSF111384">
    <property type="entry name" value="OmpH-like"/>
    <property type="match status" value="1"/>
</dbReference>
<reference evidence="2" key="1">
    <citation type="submission" date="2022-02" db="EMBL/GenBank/DDBJ databases">
        <authorList>
            <person name="King R."/>
        </authorList>
    </citation>
    <scope>NUCLEOTIDE SEQUENCE</scope>
</reference>
<feature type="coiled-coil region" evidence="1">
    <location>
        <begin position="53"/>
        <end position="111"/>
    </location>
</feature>
<dbReference type="AlphaFoldDB" id="A0A9P0IS00"/>
<dbReference type="InterPro" id="IPR024930">
    <property type="entry name" value="Skp_dom_sf"/>
</dbReference>
<name>A0A9P0IS00_APHGO</name>
<protein>
    <submittedName>
        <fullName evidence="2">Uncharacterized protein</fullName>
    </submittedName>
</protein>
<accession>A0A9P0IS00</accession>
<dbReference type="OrthoDB" id="6621330at2759"/>
<reference evidence="2" key="2">
    <citation type="submission" date="2022-10" db="EMBL/GenBank/DDBJ databases">
        <authorList>
            <consortium name="ENA_rothamsted_submissions"/>
            <consortium name="culmorum"/>
            <person name="King R."/>
        </authorList>
    </citation>
    <scope>NUCLEOTIDE SEQUENCE</scope>
</reference>
<evidence type="ECO:0000256" key="1">
    <source>
        <dbReference type="SAM" id="Coils"/>
    </source>
</evidence>
<sequence>MMSNKKPPIPQCPIVPVEEEIEEDLKTIDETEAPLLTDDAKVLLESIGTEVIKNDTQETAQKLVDNVDELEQTITALDKKYNDLMSCEKELEEIEEEIDKQIKEMTNYISEIQSNPTPAVK</sequence>
<evidence type="ECO:0000313" key="2">
    <source>
        <dbReference type="EMBL" id="CAH1715405.1"/>
    </source>
</evidence>
<keyword evidence="3" id="KW-1185">Reference proteome</keyword>
<dbReference type="Proteomes" id="UP001154329">
    <property type="component" value="Chromosome 1"/>
</dbReference>
<proteinExistence type="predicted"/>